<evidence type="ECO:0000313" key="2">
    <source>
        <dbReference type="EMBL" id="STZ69355.1"/>
    </source>
</evidence>
<proteinExistence type="predicted"/>
<protein>
    <submittedName>
        <fullName evidence="2">Protein of uncharacterized function (DUF3078)</fullName>
    </submittedName>
</protein>
<dbReference type="AlphaFoldDB" id="A0A378U254"/>
<accession>A0A378U254</accession>
<feature type="chain" id="PRO_5016962798" evidence="1">
    <location>
        <begin position="22"/>
        <end position="281"/>
    </location>
</feature>
<gene>
    <name evidence="2" type="ORF">NCTC11179_02861</name>
</gene>
<evidence type="ECO:0000313" key="3">
    <source>
        <dbReference type="Proteomes" id="UP000255024"/>
    </source>
</evidence>
<dbReference type="Pfam" id="PF11276">
    <property type="entry name" value="DUF3078"/>
    <property type="match status" value="1"/>
</dbReference>
<keyword evidence="1" id="KW-0732">Signal</keyword>
<organism evidence="2 3">
    <name type="scientific">Myroides odoratus</name>
    <name type="common">Flavobacterium odoratum</name>
    <dbReference type="NCBI Taxonomy" id="256"/>
    <lineage>
        <taxon>Bacteria</taxon>
        <taxon>Pseudomonadati</taxon>
        <taxon>Bacteroidota</taxon>
        <taxon>Flavobacteriia</taxon>
        <taxon>Flavobacteriales</taxon>
        <taxon>Flavobacteriaceae</taxon>
        <taxon>Myroides</taxon>
    </lineage>
</organism>
<dbReference type="InterPro" id="IPR021428">
    <property type="entry name" value="DUF3078"/>
</dbReference>
<keyword evidence="3" id="KW-1185">Reference proteome</keyword>
<dbReference type="RefSeq" id="WP_115092117.1">
    <property type="nucleotide sequence ID" value="NZ_CP068107.1"/>
</dbReference>
<dbReference type="EMBL" id="UGQL01000002">
    <property type="protein sequence ID" value="STZ69355.1"/>
    <property type="molecule type" value="Genomic_DNA"/>
</dbReference>
<evidence type="ECO:0000256" key="1">
    <source>
        <dbReference type="SAM" id="SignalP"/>
    </source>
</evidence>
<name>A0A378U254_MYROD</name>
<dbReference type="Proteomes" id="UP000255024">
    <property type="component" value="Unassembled WGS sequence"/>
</dbReference>
<reference evidence="2 3" key="1">
    <citation type="submission" date="2018-06" db="EMBL/GenBank/DDBJ databases">
        <authorList>
            <consortium name="Pathogen Informatics"/>
            <person name="Doyle S."/>
        </authorList>
    </citation>
    <scope>NUCLEOTIDE SEQUENCE [LARGE SCALE GENOMIC DNA]</scope>
    <source>
        <strain evidence="2 3">NCTC11179</strain>
    </source>
</reference>
<feature type="signal peptide" evidence="1">
    <location>
        <begin position="1"/>
        <end position="21"/>
    </location>
</feature>
<sequence>MKKFLLSIAAVFMLYSAQAQEAEGTEVQKNWTSKGNFALIANQSSFSNWQAGGDNNLAGNVNLNYDLNYKKDDWTWDNKFQVSYGLTKLKGEKEKKTDDRLEITSLLGKQMTNKWYYSLFMNFKTQMDSGWDKDGNKNTHFMSPAYLQIGPGLLWKHDDNLKVNIAPATSRFIMVHKHFTEFGDAFGVEQGKTMEYQLGMAVNGYYKFNPMENVSIENILNLYSNYLEKPENVVLDYQLNVVLKVNKYLSTNLTFQAVYDDKAYQGFQLREMIGLGVNYTF</sequence>